<feature type="region of interest" description="Disordered" evidence="1">
    <location>
        <begin position="1"/>
        <end position="160"/>
    </location>
</feature>
<comment type="caution">
    <text evidence="2">The sequence shown here is derived from an EMBL/GenBank/DDBJ whole genome shotgun (WGS) entry which is preliminary data.</text>
</comment>
<feature type="compositionally biased region" description="Acidic residues" evidence="1">
    <location>
        <begin position="202"/>
        <end position="213"/>
    </location>
</feature>
<feature type="compositionally biased region" description="Low complexity" evidence="1">
    <location>
        <begin position="66"/>
        <end position="89"/>
    </location>
</feature>
<proteinExistence type="predicted"/>
<evidence type="ECO:0000313" key="2">
    <source>
        <dbReference type="EMBL" id="GJS66650.1"/>
    </source>
</evidence>
<name>A0ABQ4XNU5_9ASTR</name>
<reference evidence="2" key="1">
    <citation type="journal article" date="2022" name="Int. J. Mol. Sci.">
        <title>Draft Genome of Tanacetum Coccineum: Genomic Comparison of Closely Related Tanacetum-Family Plants.</title>
        <authorList>
            <person name="Yamashiro T."/>
            <person name="Shiraishi A."/>
            <person name="Nakayama K."/>
            <person name="Satake H."/>
        </authorList>
    </citation>
    <scope>NUCLEOTIDE SEQUENCE</scope>
</reference>
<gene>
    <name evidence="2" type="ORF">Tco_0681214</name>
</gene>
<protein>
    <submittedName>
        <fullName evidence="2">Uncharacterized protein</fullName>
    </submittedName>
</protein>
<organism evidence="2 3">
    <name type="scientific">Tanacetum coccineum</name>
    <dbReference type="NCBI Taxonomy" id="301880"/>
    <lineage>
        <taxon>Eukaryota</taxon>
        <taxon>Viridiplantae</taxon>
        <taxon>Streptophyta</taxon>
        <taxon>Embryophyta</taxon>
        <taxon>Tracheophyta</taxon>
        <taxon>Spermatophyta</taxon>
        <taxon>Magnoliopsida</taxon>
        <taxon>eudicotyledons</taxon>
        <taxon>Gunneridae</taxon>
        <taxon>Pentapetalae</taxon>
        <taxon>asterids</taxon>
        <taxon>campanulids</taxon>
        <taxon>Asterales</taxon>
        <taxon>Asteraceae</taxon>
        <taxon>Asteroideae</taxon>
        <taxon>Anthemideae</taxon>
        <taxon>Anthemidinae</taxon>
        <taxon>Tanacetum</taxon>
    </lineage>
</organism>
<keyword evidence="3" id="KW-1185">Reference proteome</keyword>
<reference evidence="2" key="2">
    <citation type="submission" date="2022-01" db="EMBL/GenBank/DDBJ databases">
        <authorList>
            <person name="Yamashiro T."/>
            <person name="Shiraishi A."/>
            <person name="Satake H."/>
            <person name="Nakayama K."/>
        </authorList>
    </citation>
    <scope>NUCLEOTIDE SEQUENCE</scope>
</reference>
<feature type="region of interest" description="Disordered" evidence="1">
    <location>
        <begin position="183"/>
        <end position="227"/>
    </location>
</feature>
<evidence type="ECO:0000256" key="1">
    <source>
        <dbReference type="SAM" id="MobiDB-lite"/>
    </source>
</evidence>
<dbReference type="Proteomes" id="UP001151760">
    <property type="component" value="Unassembled WGS sequence"/>
</dbReference>
<evidence type="ECO:0000313" key="3">
    <source>
        <dbReference type="Proteomes" id="UP001151760"/>
    </source>
</evidence>
<dbReference type="EMBL" id="BQNB010009664">
    <property type="protein sequence ID" value="GJS66650.1"/>
    <property type="molecule type" value="Genomic_DNA"/>
</dbReference>
<accession>A0ABQ4XNU5</accession>
<sequence length="227" mass="24085">MLADCNLAALNVPKAPKPPSIAERVPQGTKPGAKLRQEKQLTSSKQPFVSSREATKCGSSRAPTGSKTSHSQKSKESSSAMDSNSSQPSVSTPVDTEMHKEDQQAAGGPSSLGATSEEGAHPQLSSGSNLSILVDKTKSTRDGLKTAHTTLGANEESRADYISQKVKLEDLSDILKDTRSAFFTPNPLIDEPIIVSDKSREEEDAETDKDTEDTSVPPPPSPKSAKI</sequence>
<feature type="compositionally biased region" description="Basic and acidic residues" evidence="1">
    <location>
        <begin position="135"/>
        <end position="145"/>
    </location>
</feature>
<feature type="compositionally biased region" description="Polar residues" evidence="1">
    <location>
        <begin position="40"/>
        <end position="49"/>
    </location>
</feature>
<feature type="compositionally biased region" description="Pro residues" evidence="1">
    <location>
        <begin position="216"/>
        <end position="227"/>
    </location>
</feature>